<dbReference type="RefSeq" id="WP_245134863.1">
    <property type="nucleotide sequence ID" value="NZ_CP128477.1"/>
</dbReference>
<dbReference type="InterPro" id="IPR036291">
    <property type="entry name" value="NAD(P)-bd_dom_sf"/>
</dbReference>
<dbReference type="CDD" id="cd05233">
    <property type="entry name" value="SDR_c"/>
    <property type="match status" value="1"/>
</dbReference>
<dbReference type="SUPFAM" id="SSF51735">
    <property type="entry name" value="NAD(P)-binding Rossmann-fold domains"/>
    <property type="match status" value="1"/>
</dbReference>
<comment type="caution">
    <text evidence="4">The sequence shown here is derived from an EMBL/GenBank/DDBJ whole genome shotgun (WGS) entry which is preliminary data.</text>
</comment>
<accession>A0ABT0CWB0</accession>
<keyword evidence="2" id="KW-0560">Oxidoreductase</keyword>
<dbReference type="InterPro" id="IPR020904">
    <property type="entry name" value="Sc_DH/Rdtase_CS"/>
</dbReference>
<organism evidence="4 5">
    <name type="scientific">Peteryoungia algae</name>
    <dbReference type="NCBI Taxonomy" id="2919917"/>
    <lineage>
        <taxon>Bacteria</taxon>
        <taxon>Pseudomonadati</taxon>
        <taxon>Pseudomonadota</taxon>
        <taxon>Alphaproteobacteria</taxon>
        <taxon>Hyphomicrobiales</taxon>
        <taxon>Rhizobiaceae</taxon>
        <taxon>Peteryoungia</taxon>
    </lineage>
</organism>
<dbReference type="PANTHER" id="PTHR42879">
    <property type="entry name" value="3-OXOACYL-(ACYL-CARRIER-PROTEIN) REDUCTASE"/>
    <property type="match status" value="1"/>
</dbReference>
<evidence type="ECO:0000313" key="4">
    <source>
        <dbReference type="EMBL" id="MCJ8237446.1"/>
    </source>
</evidence>
<comment type="similarity">
    <text evidence="1 3">Belongs to the short-chain dehydrogenases/reductases (SDR) family.</text>
</comment>
<geneLocation type="plasmid" evidence="4">
    <name>unnamed</name>
</geneLocation>
<dbReference type="PROSITE" id="PS00061">
    <property type="entry name" value="ADH_SHORT"/>
    <property type="match status" value="1"/>
</dbReference>
<sequence>MREPTCVIVTGAGGNLGRATATRLAGQGVNLVCVDRTPDVLAALVESLPSKAKVLTFVGADLSNPSIAQAMTEAAVDSFGGIDGLVNTVGGFATGPVGGDTLAQFDQMMNLNARVALVTSVAVLPVMQAARYGRIVHIAAGPGLKAGANQAAYAASKAAVLRLTESIAAEHRGNRITANCILPGTIDTPQNRAAMPNANVADWVSPDSIARLIAFLISPEAAVVTGAAIPATGLE</sequence>
<evidence type="ECO:0000256" key="1">
    <source>
        <dbReference type="ARBA" id="ARBA00006484"/>
    </source>
</evidence>
<keyword evidence="5" id="KW-1185">Reference proteome</keyword>
<dbReference type="Proteomes" id="UP001522662">
    <property type="component" value="Unassembled WGS sequence"/>
</dbReference>
<dbReference type="PRINTS" id="PR00081">
    <property type="entry name" value="GDHRDH"/>
</dbReference>
<dbReference type="Gene3D" id="3.40.50.720">
    <property type="entry name" value="NAD(P)-binding Rossmann-like Domain"/>
    <property type="match status" value="1"/>
</dbReference>
<dbReference type="InterPro" id="IPR002347">
    <property type="entry name" value="SDR_fam"/>
</dbReference>
<proteinExistence type="inferred from homology"/>
<dbReference type="Pfam" id="PF00106">
    <property type="entry name" value="adh_short"/>
    <property type="match status" value="1"/>
</dbReference>
<evidence type="ECO:0000313" key="5">
    <source>
        <dbReference type="Proteomes" id="UP001522662"/>
    </source>
</evidence>
<name>A0ABT0CWB0_9HYPH</name>
<dbReference type="PRINTS" id="PR00080">
    <property type="entry name" value="SDRFAMILY"/>
</dbReference>
<gene>
    <name evidence="4" type="ORF">MKJ03_03845</name>
</gene>
<protein>
    <submittedName>
        <fullName evidence="4">SDR family NAD(P)-dependent oxidoreductase</fullName>
    </submittedName>
</protein>
<evidence type="ECO:0000256" key="2">
    <source>
        <dbReference type="ARBA" id="ARBA00023002"/>
    </source>
</evidence>
<dbReference type="EMBL" id="JALAYX010000001">
    <property type="protein sequence ID" value="MCJ8237446.1"/>
    <property type="molecule type" value="Genomic_DNA"/>
</dbReference>
<dbReference type="InterPro" id="IPR050259">
    <property type="entry name" value="SDR"/>
</dbReference>
<reference evidence="4 5" key="1">
    <citation type="submission" date="2022-03" db="EMBL/GenBank/DDBJ databases">
        <title>Rhizobium SSM4.3 sp. nov., isolated from Sediment (Gouqi Island).</title>
        <authorList>
            <person name="Chen G."/>
        </authorList>
    </citation>
    <scope>NUCLEOTIDE SEQUENCE [LARGE SCALE GENOMIC DNA]</scope>
    <source>
        <strain evidence="4 5">SSM4.3</strain>
        <plasmid evidence="4">unnamed</plasmid>
    </source>
</reference>
<evidence type="ECO:0000256" key="3">
    <source>
        <dbReference type="RuleBase" id="RU000363"/>
    </source>
</evidence>
<keyword evidence="4" id="KW-0614">Plasmid</keyword>
<dbReference type="PANTHER" id="PTHR42879:SF2">
    <property type="entry name" value="3-OXOACYL-[ACYL-CARRIER-PROTEIN] REDUCTASE FABG"/>
    <property type="match status" value="1"/>
</dbReference>